<dbReference type="PROSITE" id="PS50995">
    <property type="entry name" value="HTH_MARR_2"/>
    <property type="match status" value="1"/>
</dbReference>
<dbReference type="PANTHER" id="PTHR33164:SF43">
    <property type="entry name" value="HTH-TYPE TRANSCRIPTIONAL REPRESSOR YETL"/>
    <property type="match status" value="1"/>
</dbReference>
<dbReference type="InterPro" id="IPR036390">
    <property type="entry name" value="WH_DNA-bd_sf"/>
</dbReference>
<evidence type="ECO:0000259" key="2">
    <source>
        <dbReference type="PROSITE" id="PS50995"/>
    </source>
</evidence>
<dbReference type="AlphaFoldDB" id="W7B9R9"/>
<dbReference type="Pfam" id="PF12802">
    <property type="entry name" value="MarR_2"/>
    <property type="match status" value="1"/>
</dbReference>
<dbReference type="Proteomes" id="UP000019253">
    <property type="component" value="Unassembled WGS sequence"/>
</dbReference>
<reference evidence="3 4" key="1">
    <citation type="journal article" date="2014" name="Int. J. Syst. Evol. Microbiol.">
        <title>Listeria floridensis sp. nov., Listeria aquatica sp. nov., Listeria cornellensis sp. nov., Listeria riparia sp. nov. and Listeria grandensis sp. nov., from agricultural and natural environments.</title>
        <authorList>
            <person name="den Bakker H.C."/>
            <person name="Warchocki S."/>
            <person name="Wright E.M."/>
            <person name="Allred A.F."/>
            <person name="Ahlstrom C."/>
            <person name="Manuel C.S."/>
            <person name="Stasiewicz M.J."/>
            <person name="Burrell A."/>
            <person name="Roof S."/>
            <person name="Strawn L."/>
            <person name="Fortes E.D."/>
            <person name="Nightingale K.K."/>
            <person name="Kephart D."/>
            <person name="Wiedmann M."/>
        </authorList>
    </citation>
    <scope>NUCLEOTIDE SEQUENCE [LARGE SCALE GENOMIC DNA]</scope>
    <source>
        <strain evidence="4">FSL F6-971</strain>
    </source>
</reference>
<dbReference type="SUPFAM" id="SSF46785">
    <property type="entry name" value="Winged helix' DNA-binding domain"/>
    <property type="match status" value="1"/>
</dbReference>
<comment type="caution">
    <text evidence="3">The sequence shown here is derived from an EMBL/GenBank/DDBJ whole genome shotgun (WGS) entry which is preliminary data.</text>
</comment>
<dbReference type="PRINTS" id="PR00598">
    <property type="entry name" value="HTHMARR"/>
</dbReference>
<feature type="domain" description="HTH marR-type" evidence="2">
    <location>
        <begin position="12"/>
        <end position="146"/>
    </location>
</feature>
<dbReference type="GO" id="GO:0006950">
    <property type="term" value="P:response to stress"/>
    <property type="evidence" value="ECO:0007669"/>
    <property type="project" value="TreeGrafter"/>
</dbReference>
<keyword evidence="4" id="KW-1185">Reference proteome</keyword>
<protein>
    <submittedName>
        <fullName evidence="3">Transcriptional regulator</fullName>
    </submittedName>
</protein>
<dbReference type="GO" id="GO:0003700">
    <property type="term" value="F:DNA-binding transcription factor activity"/>
    <property type="evidence" value="ECO:0007669"/>
    <property type="project" value="InterPro"/>
</dbReference>
<dbReference type="GO" id="GO:0003677">
    <property type="term" value="F:DNA binding"/>
    <property type="evidence" value="ECO:0007669"/>
    <property type="project" value="UniProtKB-KW"/>
</dbReference>
<dbReference type="Gene3D" id="1.10.10.10">
    <property type="entry name" value="Winged helix-like DNA-binding domain superfamily/Winged helix DNA-binding domain"/>
    <property type="match status" value="1"/>
</dbReference>
<keyword evidence="1" id="KW-0238">DNA-binding</keyword>
<proteinExistence type="predicted"/>
<evidence type="ECO:0000256" key="1">
    <source>
        <dbReference type="ARBA" id="ARBA00023125"/>
    </source>
</evidence>
<sequence>MLLLLFWKGDTMDDFGYLLMNSAKKLRHDLNQALEKHDVTSAQWAILKHLQLLENHQVTSALLSERLGFDKPTTSGIISRLEKKGFLVKHASAQDKRSFSLKLTPQAYKIIPKLESSSQEVTSSFLSTYTPEEQRLFVDLLKKKLERND</sequence>
<dbReference type="PATRIC" id="fig|1265819.5.peg.1018"/>
<dbReference type="InterPro" id="IPR036388">
    <property type="entry name" value="WH-like_DNA-bd_sf"/>
</dbReference>
<dbReference type="PANTHER" id="PTHR33164">
    <property type="entry name" value="TRANSCRIPTIONAL REGULATOR, MARR FAMILY"/>
    <property type="match status" value="1"/>
</dbReference>
<evidence type="ECO:0000313" key="4">
    <source>
        <dbReference type="Proteomes" id="UP000019253"/>
    </source>
</evidence>
<accession>W7B9R9</accession>
<dbReference type="STRING" id="1265819.PGRAN_05101"/>
<dbReference type="InterPro" id="IPR000835">
    <property type="entry name" value="HTH_MarR-typ"/>
</dbReference>
<gene>
    <name evidence="3" type="ORF">PGRAN_05101</name>
</gene>
<dbReference type="EMBL" id="AODD01000005">
    <property type="protein sequence ID" value="EUJ24074.1"/>
    <property type="molecule type" value="Genomic_DNA"/>
</dbReference>
<evidence type="ECO:0000313" key="3">
    <source>
        <dbReference type="EMBL" id="EUJ24074.1"/>
    </source>
</evidence>
<dbReference type="InterPro" id="IPR039422">
    <property type="entry name" value="MarR/SlyA-like"/>
</dbReference>
<name>W7B9R9_9LIST</name>
<dbReference type="SMART" id="SM00347">
    <property type="entry name" value="HTH_MARR"/>
    <property type="match status" value="1"/>
</dbReference>
<organism evidence="3 4">
    <name type="scientific">Listeria grandensis FSL F6-0971</name>
    <dbReference type="NCBI Taxonomy" id="1265819"/>
    <lineage>
        <taxon>Bacteria</taxon>
        <taxon>Bacillati</taxon>
        <taxon>Bacillota</taxon>
        <taxon>Bacilli</taxon>
        <taxon>Bacillales</taxon>
        <taxon>Listeriaceae</taxon>
        <taxon>Listeria</taxon>
    </lineage>
</organism>